<dbReference type="GO" id="GO:0010043">
    <property type="term" value="P:response to zinc ion"/>
    <property type="evidence" value="ECO:0007669"/>
    <property type="project" value="TreeGrafter"/>
</dbReference>
<name>A0A382EDJ3_9ZZZZ</name>
<evidence type="ECO:0008006" key="8">
    <source>
        <dbReference type="Google" id="ProtNLM"/>
    </source>
</evidence>
<evidence type="ECO:0000256" key="1">
    <source>
        <dbReference type="ARBA" id="ARBA00004141"/>
    </source>
</evidence>
<dbReference type="PANTHER" id="PTHR30477:SF18">
    <property type="entry name" value="METAL TRANSPORT SYSTEM MEMBRANE PROTEIN CT_417-RELATED"/>
    <property type="match status" value="1"/>
</dbReference>
<comment type="similarity">
    <text evidence="2">Belongs to the ABC-3 integral membrane protein family.</text>
</comment>
<feature type="non-terminal residue" evidence="7">
    <location>
        <position position="1"/>
    </location>
</feature>
<feature type="transmembrane region" description="Helical" evidence="6">
    <location>
        <begin position="73"/>
        <end position="103"/>
    </location>
</feature>
<feature type="transmembrane region" description="Helical" evidence="6">
    <location>
        <begin position="148"/>
        <end position="166"/>
    </location>
</feature>
<dbReference type="PANTHER" id="PTHR30477">
    <property type="entry name" value="ABC-TRANSPORTER METAL-BINDING PROTEIN"/>
    <property type="match status" value="1"/>
</dbReference>
<dbReference type="Pfam" id="PF00950">
    <property type="entry name" value="ABC-3"/>
    <property type="match status" value="1"/>
</dbReference>
<dbReference type="Gene3D" id="1.10.3470.10">
    <property type="entry name" value="ABC transporter involved in vitamin B12 uptake, BtuC"/>
    <property type="match status" value="1"/>
</dbReference>
<feature type="transmembrane region" description="Helical" evidence="6">
    <location>
        <begin position="115"/>
        <end position="136"/>
    </location>
</feature>
<evidence type="ECO:0000313" key="7">
    <source>
        <dbReference type="EMBL" id="SVB48778.1"/>
    </source>
</evidence>
<gene>
    <name evidence="7" type="ORF">METZ01_LOCUS201632</name>
</gene>
<keyword evidence="5 6" id="KW-0472">Membrane</keyword>
<reference evidence="7" key="1">
    <citation type="submission" date="2018-05" db="EMBL/GenBank/DDBJ databases">
        <authorList>
            <person name="Lanie J.A."/>
            <person name="Ng W.-L."/>
            <person name="Kazmierczak K.M."/>
            <person name="Andrzejewski T.M."/>
            <person name="Davidsen T.M."/>
            <person name="Wayne K.J."/>
            <person name="Tettelin H."/>
            <person name="Glass J.I."/>
            <person name="Rusch D."/>
            <person name="Podicherti R."/>
            <person name="Tsui H.-C.T."/>
            <person name="Winkler M.E."/>
        </authorList>
    </citation>
    <scope>NUCLEOTIDE SEQUENCE</scope>
</reference>
<evidence type="ECO:0000256" key="2">
    <source>
        <dbReference type="ARBA" id="ARBA00008034"/>
    </source>
</evidence>
<dbReference type="GO" id="GO:0055085">
    <property type="term" value="P:transmembrane transport"/>
    <property type="evidence" value="ECO:0007669"/>
    <property type="project" value="InterPro"/>
</dbReference>
<dbReference type="SUPFAM" id="SSF81345">
    <property type="entry name" value="ABC transporter involved in vitamin B12 uptake, BtuC"/>
    <property type="match status" value="1"/>
</dbReference>
<evidence type="ECO:0000256" key="5">
    <source>
        <dbReference type="ARBA" id="ARBA00023136"/>
    </source>
</evidence>
<feature type="transmembrane region" description="Helical" evidence="6">
    <location>
        <begin position="32"/>
        <end position="53"/>
    </location>
</feature>
<sequence>VGILFISKTPGYNIDLMSFLFGNILMISSDDLFWIAGLDILILLIVFLFYKQFLAVSFDEEFARLRGIPIERFYLLFLALVALTVVILIQIVGLILVIALLTIPAAVSGHYVRSLNLMMLMATLLGVIFTTGGLAISYQPDLPPGPTIILVAGAFYLLSLVITRFWKKA</sequence>
<dbReference type="InterPro" id="IPR037294">
    <property type="entry name" value="ABC_BtuC-like"/>
</dbReference>
<comment type="subcellular location">
    <subcellularLocation>
        <location evidence="1">Membrane</location>
        <topology evidence="1">Multi-pass membrane protein</topology>
    </subcellularLocation>
</comment>
<evidence type="ECO:0000256" key="6">
    <source>
        <dbReference type="SAM" id="Phobius"/>
    </source>
</evidence>
<keyword evidence="4 6" id="KW-1133">Transmembrane helix</keyword>
<dbReference type="GO" id="GO:0043190">
    <property type="term" value="C:ATP-binding cassette (ABC) transporter complex"/>
    <property type="evidence" value="ECO:0007669"/>
    <property type="project" value="InterPro"/>
</dbReference>
<evidence type="ECO:0000256" key="3">
    <source>
        <dbReference type="ARBA" id="ARBA00022692"/>
    </source>
</evidence>
<dbReference type="InterPro" id="IPR001626">
    <property type="entry name" value="ABC_TroCD"/>
</dbReference>
<keyword evidence="3 6" id="KW-0812">Transmembrane</keyword>
<evidence type="ECO:0000256" key="4">
    <source>
        <dbReference type="ARBA" id="ARBA00022989"/>
    </source>
</evidence>
<protein>
    <recommendedName>
        <fullName evidence="8">Metal ABC transporter permease</fullName>
    </recommendedName>
</protein>
<accession>A0A382EDJ3</accession>
<dbReference type="EMBL" id="UINC01043977">
    <property type="protein sequence ID" value="SVB48778.1"/>
    <property type="molecule type" value="Genomic_DNA"/>
</dbReference>
<organism evidence="7">
    <name type="scientific">marine metagenome</name>
    <dbReference type="NCBI Taxonomy" id="408172"/>
    <lineage>
        <taxon>unclassified sequences</taxon>
        <taxon>metagenomes</taxon>
        <taxon>ecological metagenomes</taxon>
    </lineage>
</organism>
<dbReference type="AlphaFoldDB" id="A0A382EDJ3"/>
<proteinExistence type="inferred from homology"/>